<comment type="similarity">
    <text evidence="6">Belongs to the globin family.</text>
</comment>
<accession>A0A3M7R324</accession>
<evidence type="ECO:0000256" key="2">
    <source>
        <dbReference type="ARBA" id="ARBA00022617"/>
    </source>
</evidence>
<evidence type="ECO:0000313" key="8">
    <source>
        <dbReference type="EMBL" id="RNA17774.1"/>
    </source>
</evidence>
<dbReference type="PANTHER" id="PTHR46458:SF1">
    <property type="entry name" value="GEO09476P1"/>
    <property type="match status" value="1"/>
</dbReference>
<comment type="caution">
    <text evidence="8">The sequence shown here is derived from an EMBL/GenBank/DDBJ whole genome shotgun (WGS) entry which is preliminary data.</text>
</comment>
<dbReference type="CDD" id="cd01040">
    <property type="entry name" value="Mb-like"/>
    <property type="match status" value="1"/>
</dbReference>
<proteinExistence type="inferred from homology"/>
<dbReference type="InterPro" id="IPR050532">
    <property type="entry name" value="Globin-like_OT"/>
</dbReference>
<dbReference type="InterPro" id="IPR012292">
    <property type="entry name" value="Globin/Proto"/>
</dbReference>
<dbReference type="GO" id="GO:0005344">
    <property type="term" value="F:oxygen carrier activity"/>
    <property type="evidence" value="ECO:0007669"/>
    <property type="project" value="UniProtKB-KW"/>
</dbReference>
<dbReference type="PANTHER" id="PTHR46458">
    <property type="entry name" value="BLR2807 PROTEIN"/>
    <property type="match status" value="1"/>
</dbReference>
<keyword evidence="3 6" id="KW-0561">Oxygen transport</keyword>
<keyword evidence="1 6" id="KW-0813">Transport</keyword>
<organism evidence="8 9">
    <name type="scientific">Brachionus plicatilis</name>
    <name type="common">Marine rotifer</name>
    <name type="synonym">Brachionus muelleri</name>
    <dbReference type="NCBI Taxonomy" id="10195"/>
    <lineage>
        <taxon>Eukaryota</taxon>
        <taxon>Metazoa</taxon>
        <taxon>Spiralia</taxon>
        <taxon>Gnathifera</taxon>
        <taxon>Rotifera</taxon>
        <taxon>Eurotatoria</taxon>
        <taxon>Monogononta</taxon>
        <taxon>Pseudotrocha</taxon>
        <taxon>Ploima</taxon>
        <taxon>Brachionidae</taxon>
        <taxon>Brachionus</taxon>
    </lineage>
</organism>
<dbReference type="SUPFAM" id="SSF46458">
    <property type="entry name" value="Globin-like"/>
    <property type="match status" value="1"/>
</dbReference>
<evidence type="ECO:0000259" key="7">
    <source>
        <dbReference type="PROSITE" id="PS01033"/>
    </source>
</evidence>
<keyword evidence="2 6" id="KW-0349">Heme</keyword>
<dbReference type="STRING" id="10195.A0A3M7R324"/>
<dbReference type="AlphaFoldDB" id="A0A3M7R324"/>
<dbReference type="GO" id="GO:0019825">
    <property type="term" value="F:oxygen binding"/>
    <property type="evidence" value="ECO:0007669"/>
    <property type="project" value="InterPro"/>
</dbReference>
<dbReference type="InterPro" id="IPR000971">
    <property type="entry name" value="Globin"/>
</dbReference>
<dbReference type="OrthoDB" id="6344802at2759"/>
<dbReference type="Proteomes" id="UP000276133">
    <property type="component" value="Unassembled WGS sequence"/>
</dbReference>
<evidence type="ECO:0000256" key="6">
    <source>
        <dbReference type="RuleBase" id="RU000356"/>
    </source>
</evidence>
<dbReference type="PROSITE" id="PS01033">
    <property type="entry name" value="GLOBIN"/>
    <property type="match status" value="1"/>
</dbReference>
<sequence>MGSCSSSDIIVPNDKNTLLTTNEVISLRNSWREIVHQGEDTFALNFMLQLFKNYPNLKHFWWFLQEVETEDDLKKNPNAVSHGQKLFNAIDKVIYSLEDLNTCCNILIDLGELHFKKGITEEHFQPIEETLIETLAIGLGKSFDIKIQNTWRKFLAFIEYQMKIGFYKNKN</sequence>
<keyword evidence="9" id="KW-1185">Reference proteome</keyword>
<feature type="domain" description="Globin" evidence="7">
    <location>
        <begin position="18"/>
        <end position="167"/>
    </location>
</feature>
<dbReference type="InterPro" id="IPR009050">
    <property type="entry name" value="Globin-like_sf"/>
</dbReference>
<keyword evidence="8" id="KW-0675">Receptor</keyword>
<dbReference type="GO" id="GO:0046872">
    <property type="term" value="F:metal ion binding"/>
    <property type="evidence" value="ECO:0007669"/>
    <property type="project" value="UniProtKB-KW"/>
</dbReference>
<name>A0A3M7R324_BRAPC</name>
<evidence type="ECO:0000256" key="3">
    <source>
        <dbReference type="ARBA" id="ARBA00022621"/>
    </source>
</evidence>
<protein>
    <submittedName>
        <fullName evidence="8">Hemin receptor</fullName>
    </submittedName>
</protein>
<keyword evidence="5" id="KW-0408">Iron</keyword>
<dbReference type="InterPro" id="IPR044399">
    <property type="entry name" value="Mb-like_M"/>
</dbReference>
<evidence type="ECO:0000256" key="4">
    <source>
        <dbReference type="ARBA" id="ARBA00022723"/>
    </source>
</evidence>
<evidence type="ECO:0000256" key="1">
    <source>
        <dbReference type="ARBA" id="ARBA00022448"/>
    </source>
</evidence>
<gene>
    <name evidence="8" type="ORF">BpHYR1_049435</name>
</gene>
<dbReference type="EMBL" id="REGN01004374">
    <property type="protein sequence ID" value="RNA17774.1"/>
    <property type="molecule type" value="Genomic_DNA"/>
</dbReference>
<dbReference type="GO" id="GO:0020037">
    <property type="term" value="F:heme binding"/>
    <property type="evidence" value="ECO:0007669"/>
    <property type="project" value="InterPro"/>
</dbReference>
<dbReference type="Gene3D" id="1.10.490.10">
    <property type="entry name" value="Globins"/>
    <property type="match status" value="1"/>
</dbReference>
<dbReference type="Pfam" id="PF00042">
    <property type="entry name" value="Globin"/>
    <property type="match status" value="1"/>
</dbReference>
<reference evidence="8 9" key="1">
    <citation type="journal article" date="2018" name="Sci. Rep.">
        <title>Genomic signatures of local adaptation to the degree of environmental predictability in rotifers.</title>
        <authorList>
            <person name="Franch-Gras L."/>
            <person name="Hahn C."/>
            <person name="Garcia-Roger E.M."/>
            <person name="Carmona M.J."/>
            <person name="Serra M."/>
            <person name="Gomez A."/>
        </authorList>
    </citation>
    <scope>NUCLEOTIDE SEQUENCE [LARGE SCALE GENOMIC DNA]</scope>
    <source>
        <strain evidence="8">HYR1</strain>
    </source>
</reference>
<evidence type="ECO:0000256" key="5">
    <source>
        <dbReference type="ARBA" id="ARBA00023004"/>
    </source>
</evidence>
<evidence type="ECO:0000313" key="9">
    <source>
        <dbReference type="Proteomes" id="UP000276133"/>
    </source>
</evidence>
<keyword evidence="4" id="KW-0479">Metal-binding</keyword>